<dbReference type="AlphaFoldDB" id="A0A7J7J6Q1"/>
<reference evidence="2" key="1">
    <citation type="submission" date="2020-06" db="EMBL/GenBank/DDBJ databases">
        <title>Draft genome of Bugula neritina, a colonial animal packing powerful symbionts and potential medicines.</title>
        <authorList>
            <person name="Rayko M."/>
        </authorList>
    </citation>
    <scope>NUCLEOTIDE SEQUENCE [LARGE SCALE GENOMIC DNA]</scope>
    <source>
        <strain evidence="2">Kwan_BN1</strain>
    </source>
</reference>
<evidence type="ECO:0000256" key="1">
    <source>
        <dbReference type="SAM" id="MobiDB-lite"/>
    </source>
</evidence>
<sequence length="431" mass="46998">MMAPPDNDQVFIEPYERPAVSPSNISIYSMKSASESLTSATDELASLNIQGKRLTPHLTPRGSPNISPSNSPSRHANIVHTNERYYISPTRQPGYHSPHRRASYPCYSVSPVRSEGSHISPHRASPASSIHSGGIIFSPSHSPVRFITGLGSRRGSDLSTYSFENDVPLYPYLSTDNIARPTPLHFSDSTSQFVANQGGHTPYGVAIPIHSSLAGNAGGIIYFGNPAASSRNSSQAREMGTQTHTEQQTTANSKQSRKPKFVKKNSRRQKKSNTTPKVNTKNTPIAVHEQESIISVKNNGTPSLAGSNIDGKTTFVMKTVTTVTPNNSSTSQVMTAGHRQKPDSTVHIDINPDRATHQETQYDKETEPLDVSVPLMTDINKEQSCNNDIQYTNMLTSEVPTERRPSITGPIPEIRMICATPEELTADSPPI</sequence>
<accession>A0A7J7J6Q1</accession>
<organism evidence="2 3">
    <name type="scientific">Bugula neritina</name>
    <name type="common">Brown bryozoan</name>
    <name type="synonym">Sertularia neritina</name>
    <dbReference type="NCBI Taxonomy" id="10212"/>
    <lineage>
        <taxon>Eukaryota</taxon>
        <taxon>Metazoa</taxon>
        <taxon>Spiralia</taxon>
        <taxon>Lophotrochozoa</taxon>
        <taxon>Bryozoa</taxon>
        <taxon>Gymnolaemata</taxon>
        <taxon>Cheilostomatida</taxon>
        <taxon>Flustrina</taxon>
        <taxon>Buguloidea</taxon>
        <taxon>Bugulidae</taxon>
        <taxon>Bugula</taxon>
    </lineage>
</organism>
<evidence type="ECO:0000313" key="3">
    <source>
        <dbReference type="Proteomes" id="UP000593567"/>
    </source>
</evidence>
<feature type="compositionally biased region" description="Low complexity" evidence="1">
    <location>
        <begin position="63"/>
        <end position="73"/>
    </location>
</feature>
<feature type="region of interest" description="Disordered" evidence="1">
    <location>
        <begin position="53"/>
        <end position="74"/>
    </location>
</feature>
<name>A0A7J7J6Q1_BUGNE</name>
<feature type="compositionally biased region" description="Low complexity" evidence="1">
    <location>
        <begin position="272"/>
        <end position="283"/>
    </location>
</feature>
<keyword evidence="3" id="KW-1185">Reference proteome</keyword>
<evidence type="ECO:0000313" key="2">
    <source>
        <dbReference type="EMBL" id="KAF6021823.1"/>
    </source>
</evidence>
<protein>
    <submittedName>
        <fullName evidence="2">Uncharacterized protein</fullName>
    </submittedName>
</protein>
<feature type="region of interest" description="Disordered" evidence="1">
    <location>
        <begin position="326"/>
        <end position="345"/>
    </location>
</feature>
<proteinExistence type="predicted"/>
<dbReference type="Proteomes" id="UP000593567">
    <property type="component" value="Unassembled WGS sequence"/>
</dbReference>
<feature type="compositionally biased region" description="Polar residues" evidence="1">
    <location>
        <begin position="228"/>
        <end position="254"/>
    </location>
</feature>
<dbReference type="EMBL" id="VXIV02002956">
    <property type="protein sequence ID" value="KAF6021823.1"/>
    <property type="molecule type" value="Genomic_DNA"/>
</dbReference>
<feature type="region of interest" description="Disordered" evidence="1">
    <location>
        <begin position="228"/>
        <end position="287"/>
    </location>
</feature>
<gene>
    <name evidence="2" type="ORF">EB796_019864</name>
</gene>
<feature type="compositionally biased region" description="Basic residues" evidence="1">
    <location>
        <begin position="255"/>
        <end position="271"/>
    </location>
</feature>
<comment type="caution">
    <text evidence="2">The sequence shown here is derived from an EMBL/GenBank/DDBJ whole genome shotgun (WGS) entry which is preliminary data.</text>
</comment>